<keyword evidence="1 4" id="KW-0378">Hydrolase</keyword>
<evidence type="ECO:0000256" key="2">
    <source>
        <dbReference type="ARBA" id="ARBA00022963"/>
    </source>
</evidence>
<evidence type="ECO:0000313" key="7">
    <source>
        <dbReference type="Proteomes" id="UP001149400"/>
    </source>
</evidence>
<keyword evidence="3 4" id="KW-0443">Lipid metabolism</keyword>
<dbReference type="InterPro" id="IPR050301">
    <property type="entry name" value="NTE"/>
</dbReference>
<dbReference type="SUPFAM" id="SSF52151">
    <property type="entry name" value="FabD/lysophospholipase-like"/>
    <property type="match status" value="1"/>
</dbReference>
<protein>
    <submittedName>
        <fullName evidence="6">DUF6363 domain-containing protein</fullName>
    </submittedName>
</protein>
<proteinExistence type="predicted"/>
<feature type="domain" description="PNPLA" evidence="5">
    <location>
        <begin position="36"/>
        <end position="206"/>
    </location>
</feature>
<dbReference type="CDD" id="cd07208">
    <property type="entry name" value="Pat_hypo_Ecoli_yjju_like"/>
    <property type="match status" value="1"/>
</dbReference>
<dbReference type="PANTHER" id="PTHR14226">
    <property type="entry name" value="NEUROPATHY TARGET ESTERASE/SWISS CHEESE D.MELANOGASTER"/>
    <property type="match status" value="1"/>
</dbReference>
<reference evidence="6" key="1">
    <citation type="submission" date="2021-12" db="EMBL/GenBank/DDBJ databases">
        <title>Enterovibrio ZSDZ35 sp. nov. and Enterovibrio ZSDZ42 sp. nov., isolated from coastal seawater in Qingdao.</title>
        <authorList>
            <person name="Zhang P."/>
        </authorList>
    </citation>
    <scope>NUCLEOTIDE SEQUENCE</scope>
    <source>
        <strain evidence="6">ZSDZ42</strain>
    </source>
</reference>
<dbReference type="Pfam" id="PF01734">
    <property type="entry name" value="Patatin"/>
    <property type="match status" value="1"/>
</dbReference>
<dbReference type="InterPro" id="IPR002641">
    <property type="entry name" value="PNPLA_dom"/>
</dbReference>
<evidence type="ECO:0000256" key="3">
    <source>
        <dbReference type="ARBA" id="ARBA00023098"/>
    </source>
</evidence>
<keyword evidence="2 4" id="KW-0442">Lipid degradation</keyword>
<organism evidence="6 7">
    <name type="scientific">Enterovibrio gelatinilyticus</name>
    <dbReference type="NCBI Taxonomy" id="2899819"/>
    <lineage>
        <taxon>Bacteria</taxon>
        <taxon>Pseudomonadati</taxon>
        <taxon>Pseudomonadota</taxon>
        <taxon>Gammaproteobacteria</taxon>
        <taxon>Vibrionales</taxon>
        <taxon>Vibrionaceae</taxon>
        <taxon>Enterovibrio</taxon>
    </lineage>
</organism>
<dbReference type="Proteomes" id="UP001149400">
    <property type="component" value="Unassembled WGS sequence"/>
</dbReference>
<dbReference type="InterPro" id="IPR045943">
    <property type="entry name" value="DUF6363"/>
</dbReference>
<dbReference type="PANTHER" id="PTHR14226:SF25">
    <property type="entry name" value="PHOSPHOESTERASE"/>
    <property type="match status" value="1"/>
</dbReference>
<sequence length="405" mass="46220">MQIPKDNPLPSFLHSSSESNLCHAVHSSGRKRRVALVAQGGGQRGIYTSGVLDSFLDAGFDPFEMYIGTSAGALNISSYLTRQRGFGRRFITEYTTQDRFFNLLKYVRRQQFMDLDWALEIMGPTHSLGLDIEKAKNVLVNRHAYACATNTQTLEPDYFRLFENDWMDVLTATCAIPMLYPNSVKLGDQYYVDGGVSSAIPAREAFNRGADVIVVIRTEPVVQDKSHISSTIIENIRGRVETRLPEYLARLNMDDRFERLSEFHQQLSQRLEEVKQRYKENTPEPLWEKIKEMMPKTTHRNGGRWLYGGDTIYRLHAMSGQKLSSDVLEMMTKHFHSYQDAIQFMSHPPHRAELIQISPSEPLLSSPLLSKPYQLEHDYQDGLVAGRRFIDEYAAVLNDVSSVNG</sequence>
<feature type="short sequence motif" description="DGA/G" evidence="4">
    <location>
        <begin position="193"/>
        <end position="195"/>
    </location>
</feature>
<feature type="active site" description="Nucleophile" evidence="4">
    <location>
        <position position="70"/>
    </location>
</feature>
<feature type="short sequence motif" description="GXGXXG" evidence="4">
    <location>
        <begin position="40"/>
        <end position="45"/>
    </location>
</feature>
<feature type="short sequence motif" description="GXSXG" evidence="4">
    <location>
        <begin position="68"/>
        <end position="72"/>
    </location>
</feature>
<dbReference type="InterPro" id="IPR037483">
    <property type="entry name" value="YjjU-like"/>
</dbReference>
<evidence type="ECO:0000313" key="6">
    <source>
        <dbReference type="EMBL" id="MDD1793073.1"/>
    </source>
</evidence>
<dbReference type="InterPro" id="IPR016035">
    <property type="entry name" value="Acyl_Trfase/lysoPLipase"/>
</dbReference>
<dbReference type="EMBL" id="JAJUBC010000007">
    <property type="protein sequence ID" value="MDD1793073.1"/>
    <property type="molecule type" value="Genomic_DNA"/>
</dbReference>
<keyword evidence="7" id="KW-1185">Reference proteome</keyword>
<dbReference type="Gene3D" id="3.40.1090.10">
    <property type="entry name" value="Cytosolic phospholipase A2 catalytic domain"/>
    <property type="match status" value="2"/>
</dbReference>
<gene>
    <name evidence="6" type="ORF">LRP50_08025</name>
</gene>
<evidence type="ECO:0000259" key="5">
    <source>
        <dbReference type="PROSITE" id="PS51635"/>
    </source>
</evidence>
<dbReference type="Pfam" id="PF19890">
    <property type="entry name" value="DUF6363"/>
    <property type="match status" value="1"/>
</dbReference>
<comment type="caution">
    <text evidence="6">The sequence shown here is derived from an EMBL/GenBank/DDBJ whole genome shotgun (WGS) entry which is preliminary data.</text>
</comment>
<name>A0ABT5QYH9_9GAMM</name>
<accession>A0ABT5QYH9</accession>
<dbReference type="PROSITE" id="PS51635">
    <property type="entry name" value="PNPLA"/>
    <property type="match status" value="1"/>
</dbReference>
<feature type="active site" description="Proton acceptor" evidence="4">
    <location>
        <position position="193"/>
    </location>
</feature>
<dbReference type="RefSeq" id="WP_274163942.1">
    <property type="nucleotide sequence ID" value="NZ_JAJUBC010000007.1"/>
</dbReference>
<evidence type="ECO:0000256" key="1">
    <source>
        <dbReference type="ARBA" id="ARBA00022801"/>
    </source>
</evidence>
<evidence type="ECO:0000256" key="4">
    <source>
        <dbReference type="PROSITE-ProRule" id="PRU01161"/>
    </source>
</evidence>